<name>D8LTZ9_ECTSI</name>
<dbReference type="EMBL" id="FN649751">
    <property type="protein sequence ID" value="CBN75389.1"/>
    <property type="molecule type" value="Genomic_DNA"/>
</dbReference>
<evidence type="ECO:0000256" key="2">
    <source>
        <dbReference type="SAM" id="Phobius"/>
    </source>
</evidence>
<dbReference type="Proteomes" id="UP000002630">
    <property type="component" value="Linkage Group LG26"/>
</dbReference>
<evidence type="ECO:0000313" key="3">
    <source>
        <dbReference type="EMBL" id="CBN75389.1"/>
    </source>
</evidence>
<dbReference type="AlphaFoldDB" id="D8LTZ9"/>
<keyword evidence="4" id="KW-1185">Reference proteome</keyword>
<keyword evidence="2" id="KW-0472">Membrane</keyword>
<dbReference type="OrthoDB" id="192262at2759"/>
<dbReference type="eggNOG" id="ENOG502S650">
    <property type="taxonomic scope" value="Eukaryota"/>
</dbReference>
<organism evidence="3 4">
    <name type="scientific">Ectocarpus siliculosus</name>
    <name type="common">Brown alga</name>
    <name type="synonym">Conferva siliculosa</name>
    <dbReference type="NCBI Taxonomy" id="2880"/>
    <lineage>
        <taxon>Eukaryota</taxon>
        <taxon>Sar</taxon>
        <taxon>Stramenopiles</taxon>
        <taxon>Ochrophyta</taxon>
        <taxon>PX clade</taxon>
        <taxon>Phaeophyceae</taxon>
        <taxon>Ectocarpales</taxon>
        <taxon>Ectocarpaceae</taxon>
        <taxon>Ectocarpus</taxon>
    </lineage>
</organism>
<keyword evidence="2" id="KW-1133">Transmembrane helix</keyword>
<evidence type="ECO:0000313" key="4">
    <source>
        <dbReference type="Proteomes" id="UP000002630"/>
    </source>
</evidence>
<protein>
    <submittedName>
        <fullName evidence="3">Uncharacterized protein</fullName>
    </submittedName>
</protein>
<sequence>MAAQIDKEENAIVSVSVLNGKVDPLKWGTKVYVEVRLGDLHVQRLSPVSVDPVTGDFSYESATGNITVFNSNILEEIFDETLHIVLRSWHPTSNWVDSAKILISVRSISIDSTVRPTGVDMGDESGEADRDFMVFRLEPVPGGDSFQTADESVPNLVLSATLRSPFRPPVESVARLLQGCASTVDLALDTVSLQTERVAPYLTSQAALVPTIPAGIVVLASLPLLCVLGVAGLPLLVPMLIVVAAVGGVGALLTAAVWLFSRGGRAWVQRAVRPVYDRVGRDNPEVLYPVGPGPSPARIAQCLVPTGMWSKLAMSIAVDTIGCTSYIVPILGESADLLWAPVSYLLIDAMYHGSSPWAGVFGAMEELLPFTDIIPTATLAWMKEYLPQMLQGLSAADQNRQEQHVYHSDDNVGPGGVHFPSQPDGVR</sequence>
<dbReference type="InParanoid" id="D8LTZ9"/>
<feature type="transmembrane region" description="Helical" evidence="2">
    <location>
        <begin position="207"/>
        <end position="230"/>
    </location>
</feature>
<gene>
    <name evidence="3" type="ORF">Esi_0090_0080</name>
</gene>
<feature type="region of interest" description="Disordered" evidence="1">
    <location>
        <begin position="400"/>
        <end position="427"/>
    </location>
</feature>
<reference evidence="3 4" key="1">
    <citation type="journal article" date="2010" name="Nature">
        <title>The Ectocarpus genome and the independent evolution of multicellularity in brown algae.</title>
        <authorList>
            <person name="Cock J.M."/>
            <person name="Sterck L."/>
            <person name="Rouze P."/>
            <person name="Scornet D."/>
            <person name="Allen A.E."/>
            <person name="Amoutzias G."/>
            <person name="Anthouard V."/>
            <person name="Artiguenave F."/>
            <person name="Aury J.M."/>
            <person name="Badger J.H."/>
            <person name="Beszteri B."/>
            <person name="Billiau K."/>
            <person name="Bonnet E."/>
            <person name="Bothwell J.H."/>
            <person name="Bowler C."/>
            <person name="Boyen C."/>
            <person name="Brownlee C."/>
            <person name="Carrano C.J."/>
            <person name="Charrier B."/>
            <person name="Cho G.Y."/>
            <person name="Coelho S.M."/>
            <person name="Collen J."/>
            <person name="Corre E."/>
            <person name="Da Silva C."/>
            <person name="Delage L."/>
            <person name="Delaroque N."/>
            <person name="Dittami S.M."/>
            <person name="Doulbeau S."/>
            <person name="Elias M."/>
            <person name="Farnham G."/>
            <person name="Gachon C.M."/>
            <person name="Gschloessl B."/>
            <person name="Heesch S."/>
            <person name="Jabbari K."/>
            <person name="Jubin C."/>
            <person name="Kawai H."/>
            <person name="Kimura K."/>
            <person name="Kloareg B."/>
            <person name="Kupper F.C."/>
            <person name="Lang D."/>
            <person name="Le Bail A."/>
            <person name="Leblanc C."/>
            <person name="Lerouge P."/>
            <person name="Lohr M."/>
            <person name="Lopez P.J."/>
            <person name="Martens C."/>
            <person name="Maumus F."/>
            <person name="Michel G."/>
            <person name="Miranda-Saavedra D."/>
            <person name="Morales J."/>
            <person name="Moreau H."/>
            <person name="Motomura T."/>
            <person name="Nagasato C."/>
            <person name="Napoli C.A."/>
            <person name="Nelson D.R."/>
            <person name="Nyvall-Collen P."/>
            <person name="Peters A.F."/>
            <person name="Pommier C."/>
            <person name="Potin P."/>
            <person name="Poulain J."/>
            <person name="Quesneville H."/>
            <person name="Read B."/>
            <person name="Rensing S.A."/>
            <person name="Ritter A."/>
            <person name="Rousvoal S."/>
            <person name="Samanta M."/>
            <person name="Samson G."/>
            <person name="Schroeder D.C."/>
            <person name="Segurens B."/>
            <person name="Strittmatter M."/>
            <person name="Tonon T."/>
            <person name="Tregear J.W."/>
            <person name="Valentin K."/>
            <person name="von Dassow P."/>
            <person name="Yamagishi T."/>
            <person name="Van de Peer Y."/>
            <person name="Wincker P."/>
        </authorList>
    </citation>
    <scope>NUCLEOTIDE SEQUENCE [LARGE SCALE GENOMIC DNA]</scope>
    <source>
        <strain evidence="4">Ec32 / CCAP1310/4</strain>
    </source>
</reference>
<keyword evidence="2" id="KW-0812">Transmembrane</keyword>
<dbReference type="EMBL" id="FN649138">
    <property type="protein sequence ID" value="CBN75389.1"/>
    <property type="molecule type" value="Genomic_DNA"/>
</dbReference>
<accession>D8LTZ9</accession>
<evidence type="ECO:0000256" key="1">
    <source>
        <dbReference type="SAM" id="MobiDB-lite"/>
    </source>
</evidence>
<proteinExistence type="predicted"/>
<feature type="transmembrane region" description="Helical" evidence="2">
    <location>
        <begin position="236"/>
        <end position="260"/>
    </location>
</feature>
<feature type="compositionally biased region" description="Basic and acidic residues" evidence="1">
    <location>
        <begin position="400"/>
        <end position="410"/>
    </location>
</feature>